<dbReference type="EMBL" id="JACIBY010000006">
    <property type="protein sequence ID" value="MBB3839311.1"/>
    <property type="molecule type" value="Genomic_DNA"/>
</dbReference>
<keyword evidence="3" id="KW-0378">Hydrolase</keyword>
<dbReference type="InterPro" id="IPR000209">
    <property type="entry name" value="Peptidase_S8/S53_dom"/>
</dbReference>
<dbReference type="RefSeq" id="WP_183975454.1">
    <property type="nucleotide sequence ID" value="NZ_JACIBY010000006.1"/>
</dbReference>
<dbReference type="PANTHER" id="PTHR43806:SF11">
    <property type="entry name" value="CEREVISIN-RELATED"/>
    <property type="match status" value="1"/>
</dbReference>
<name>A0A7W6ERD9_9BACT</name>
<dbReference type="Gene3D" id="3.40.50.200">
    <property type="entry name" value="Peptidase S8/S53 domain"/>
    <property type="match status" value="1"/>
</dbReference>
<sequence length="438" mass="48558">MRKLYYFFTILCSFSLVSCRDTQQNSPTLIWELDTVASNKSLYSKDNTGLVLGDGRIPNSFVFKFKDGTPIDTIHKYERDWGIKKEYIDSCSCDPMLRGYKNFPLKKIYKNSEPLTQRSTNKSGDELFIDSNIAFFSPNYKITTPLNYDSDNFKNSFDAANRLHSLEQPQKVTSPQVKIAIFDTGYYTSINLINSPGSINCPDFKDFHDEDPQLHGTTVTALLMNSMGALRNQAQIIPVKVLDSKGEGTLFNLVCGLASLKNQNVDIVNLSLGFYAPSDSIPSKLLKTYLDNTEAWIFTAAGNANPTIDRTERISNLRDLAQRHFKFYPACLTDANKLVSVTSSKTNKNPYEVCDTQNFSNQYIDLAVTARYGECGIGVLEGYWGGQGSSFATPIAAGKAAALLRSGLQVDRDVLFQSIGVAPITAPSKVKVGTIQSP</sequence>
<dbReference type="PROSITE" id="PS51892">
    <property type="entry name" value="SUBTILASE"/>
    <property type="match status" value="1"/>
</dbReference>
<dbReference type="CDD" id="cd00306">
    <property type="entry name" value="Peptidases_S8_S53"/>
    <property type="match status" value="1"/>
</dbReference>
<dbReference type="GO" id="GO:0004252">
    <property type="term" value="F:serine-type endopeptidase activity"/>
    <property type="evidence" value="ECO:0007669"/>
    <property type="project" value="InterPro"/>
</dbReference>
<dbReference type="InterPro" id="IPR050131">
    <property type="entry name" value="Peptidase_S8_subtilisin-like"/>
</dbReference>
<evidence type="ECO:0000313" key="8">
    <source>
        <dbReference type="Proteomes" id="UP000541352"/>
    </source>
</evidence>
<dbReference type="PROSITE" id="PS51257">
    <property type="entry name" value="PROKAR_LIPOPROTEIN"/>
    <property type="match status" value="1"/>
</dbReference>
<comment type="caution">
    <text evidence="5">Lacks conserved residue(s) required for the propagation of feature annotation.</text>
</comment>
<organism evidence="7 8">
    <name type="scientific">Runella defluvii</name>
    <dbReference type="NCBI Taxonomy" id="370973"/>
    <lineage>
        <taxon>Bacteria</taxon>
        <taxon>Pseudomonadati</taxon>
        <taxon>Bacteroidota</taxon>
        <taxon>Cytophagia</taxon>
        <taxon>Cytophagales</taxon>
        <taxon>Spirosomataceae</taxon>
        <taxon>Runella</taxon>
    </lineage>
</organism>
<evidence type="ECO:0000256" key="2">
    <source>
        <dbReference type="ARBA" id="ARBA00022670"/>
    </source>
</evidence>
<keyword evidence="2" id="KW-0645">Protease</keyword>
<evidence type="ECO:0000313" key="7">
    <source>
        <dbReference type="EMBL" id="MBB3839311.1"/>
    </source>
</evidence>
<proteinExistence type="inferred from homology"/>
<reference evidence="7 8" key="1">
    <citation type="submission" date="2020-08" db="EMBL/GenBank/DDBJ databases">
        <title>Genomic Encyclopedia of Type Strains, Phase IV (KMG-IV): sequencing the most valuable type-strain genomes for metagenomic binning, comparative biology and taxonomic classification.</title>
        <authorList>
            <person name="Goeker M."/>
        </authorList>
    </citation>
    <scope>NUCLEOTIDE SEQUENCE [LARGE SCALE GENOMIC DNA]</scope>
    <source>
        <strain evidence="7 8">DSM 17976</strain>
    </source>
</reference>
<dbReference type="GO" id="GO:0006508">
    <property type="term" value="P:proteolysis"/>
    <property type="evidence" value="ECO:0007669"/>
    <property type="project" value="UniProtKB-KW"/>
</dbReference>
<evidence type="ECO:0000256" key="1">
    <source>
        <dbReference type="ARBA" id="ARBA00011073"/>
    </source>
</evidence>
<dbReference type="SUPFAM" id="SSF52743">
    <property type="entry name" value="Subtilisin-like"/>
    <property type="match status" value="1"/>
</dbReference>
<protein>
    <recommendedName>
        <fullName evidence="6">Peptidase S8/S53 domain-containing protein</fullName>
    </recommendedName>
</protein>
<comment type="similarity">
    <text evidence="1 5">Belongs to the peptidase S8 family.</text>
</comment>
<evidence type="ECO:0000256" key="3">
    <source>
        <dbReference type="ARBA" id="ARBA00022801"/>
    </source>
</evidence>
<keyword evidence="8" id="KW-1185">Reference proteome</keyword>
<dbReference type="Pfam" id="PF00082">
    <property type="entry name" value="Peptidase_S8"/>
    <property type="match status" value="1"/>
</dbReference>
<evidence type="ECO:0000256" key="4">
    <source>
        <dbReference type="ARBA" id="ARBA00022825"/>
    </source>
</evidence>
<dbReference type="InterPro" id="IPR036852">
    <property type="entry name" value="Peptidase_S8/S53_dom_sf"/>
</dbReference>
<dbReference type="Proteomes" id="UP000541352">
    <property type="component" value="Unassembled WGS sequence"/>
</dbReference>
<dbReference type="AlphaFoldDB" id="A0A7W6ERD9"/>
<comment type="caution">
    <text evidence="7">The sequence shown here is derived from an EMBL/GenBank/DDBJ whole genome shotgun (WGS) entry which is preliminary data.</text>
</comment>
<accession>A0A7W6ERD9</accession>
<evidence type="ECO:0000259" key="6">
    <source>
        <dbReference type="Pfam" id="PF00082"/>
    </source>
</evidence>
<dbReference type="PANTHER" id="PTHR43806">
    <property type="entry name" value="PEPTIDASE S8"/>
    <property type="match status" value="1"/>
</dbReference>
<keyword evidence="4" id="KW-0720">Serine protease</keyword>
<gene>
    <name evidence="7" type="ORF">FHS57_003317</name>
</gene>
<feature type="domain" description="Peptidase S8/S53" evidence="6">
    <location>
        <begin position="176"/>
        <end position="404"/>
    </location>
</feature>
<evidence type="ECO:0000256" key="5">
    <source>
        <dbReference type="PROSITE-ProRule" id="PRU01240"/>
    </source>
</evidence>